<keyword evidence="5" id="KW-1185">Reference proteome</keyword>
<evidence type="ECO:0000256" key="1">
    <source>
        <dbReference type="ARBA" id="ARBA00023054"/>
    </source>
</evidence>
<protein>
    <recommendedName>
        <fullName evidence="3">Cilia- and flagella-associated protein 58 central coiled coil domain-containing protein</fullName>
    </recommendedName>
</protein>
<organism evidence="4 5">
    <name type="scientific">Sphagnum jensenii</name>
    <dbReference type="NCBI Taxonomy" id="128206"/>
    <lineage>
        <taxon>Eukaryota</taxon>
        <taxon>Viridiplantae</taxon>
        <taxon>Streptophyta</taxon>
        <taxon>Embryophyta</taxon>
        <taxon>Bryophyta</taxon>
        <taxon>Sphagnophytina</taxon>
        <taxon>Sphagnopsida</taxon>
        <taxon>Sphagnales</taxon>
        <taxon>Sphagnaceae</taxon>
        <taxon>Sphagnum</taxon>
    </lineage>
</organism>
<dbReference type="EMBL" id="OZ023712">
    <property type="protein sequence ID" value="CAK9860669.1"/>
    <property type="molecule type" value="Genomic_DNA"/>
</dbReference>
<feature type="domain" description="Cilia- and flagella-associated protein 58 central coiled coil" evidence="3">
    <location>
        <begin position="139"/>
        <end position="367"/>
    </location>
</feature>
<accession>A0ABP1ADR1</accession>
<dbReference type="Pfam" id="PF21771">
    <property type="entry name" value="CFAP58_CC"/>
    <property type="match status" value="1"/>
</dbReference>
<evidence type="ECO:0000259" key="3">
    <source>
        <dbReference type="Pfam" id="PF21771"/>
    </source>
</evidence>
<gene>
    <name evidence="4" type="ORF">CSSPJE1EN2_LOCUS3664</name>
</gene>
<proteinExistence type="predicted"/>
<reference evidence="4" key="1">
    <citation type="submission" date="2024-03" db="EMBL/GenBank/DDBJ databases">
        <authorList>
            <consortium name="ELIXIR-Norway"/>
            <consortium name="Elixir Norway"/>
        </authorList>
    </citation>
    <scope>NUCLEOTIDE SEQUENCE</scope>
</reference>
<dbReference type="Proteomes" id="UP001497522">
    <property type="component" value="Chromosome 11"/>
</dbReference>
<feature type="compositionally biased region" description="Polar residues" evidence="2">
    <location>
        <begin position="595"/>
        <end position="610"/>
    </location>
</feature>
<keyword evidence="1" id="KW-0175">Coiled coil</keyword>
<evidence type="ECO:0000313" key="4">
    <source>
        <dbReference type="EMBL" id="CAK9860669.1"/>
    </source>
</evidence>
<evidence type="ECO:0000313" key="5">
    <source>
        <dbReference type="Proteomes" id="UP001497522"/>
    </source>
</evidence>
<dbReference type="InterPro" id="IPR049270">
    <property type="entry name" value="CFAP58_CC"/>
</dbReference>
<dbReference type="PANTHER" id="PTHR32083">
    <property type="entry name" value="CILIA AND FLAGELLA-ASSOCIATED PROTEIN 58-RELATED"/>
    <property type="match status" value="1"/>
</dbReference>
<sequence>MINALQALRNQDAKGTTKVQEVEAIVQSLYNTTRQKIEEHAKSISNMEKCKLAIEDKVQLDMQMMTKQSNLKHEIDIFANKLKERDKAILLLQERELLINKMQNQMCIFMQEKEKDQHQVSFTTKHVEIIEYLFFLITRFSKQKQCQQIAKLSSVHVCLIQVAARNHAKWKEVKDNIEIQGNSLNNFQKRVIEFEKEYKEFTVLYKLIRGQCNKYVQLLTTSELTVQEIKDKMKTLNTKVGQLQREVLYKVKVLNKMHNNYVLSVKNRNALRKDIANCASMVKDKKLELDVVNLEIVINKVEKDMVKARKTYHLSLKDRNKVGIFLIDRNDELCILYERNNVQMELLKHSNVESAKRVDEIKLLKLACQLTHNFILTQHKTTPDPKFVYMELVSLREQMEKTCQNVSILLELIEKPSNLERWHLLPGQDNTTNELTRKALAIEEFFSTKEDQAYEKDIILEEVKMLVEDLTRKATFAQHKSIRVGKQINFYLYQMNVVTRQITATISELSLVQAIAIKVKQERERAQLNLAWPLYALKMEKTKDLYSFCECIRLFAQPPTNDSEKAWNALLRQFAVMHKLNVICEALQHEKEEIPQSNRRPRPNTTTESRPNAYIAEHLGLPKSFGNNSPFRPLECGNTIRHFHKSQMKGIEV</sequence>
<feature type="region of interest" description="Disordered" evidence="2">
    <location>
        <begin position="592"/>
        <end position="612"/>
    </location>
</feature>
<dbReference type="PANTHER" id="PTHR32083:SF34">
    <property type="entry name" value="COILED-COIL DOMAIN-CONTAINING PROTEIN 146"/>
    <property type="match status" value="1"/>
</dbReference>
<evidence type="ECO:0000256" key="2">
    <source>
        <dbReference type="SAM" id="MobiDB-lite"/>
    </source>
</evidence>
<name>A0ABP1ADR1_9BRYO</name>